<reference evidence="2" key="1">
    <citation type="submission" date="2017-07" db="EMBL/GenBank/DDBJ databases">
        <title>Taro Niue Genome Assembly and Annotation.</title>
        <authorList>
            <person name="Atibalentja N."/>
            <person name="Keating K."/>
            <person name="Fields C.J."/>
        </authorList>
    </citation>
    <scope>NUCLEOTIDE SEQUENCE</scope>
    <source>
        <strain evidence="2">Niue_2</strain>
        <tissue evidence="2">Leaf</tissue>
    </source>
</reference>
<dbReference type="PANTHER" id="PTHR47453:SF1">
    <property type="entry name" value="PHOSPHOGLUCAN, WATER DIKINASE, CHLOROPLASTIC"/>
    <property type="match status" value="1"/>
</dbReference>
<protein>
    <submittedName>
        <fullName evidence="2">Uncharacterized protein</fullName>
    </submittedName>
</protein>
<dbReference type="PANTHER" id="PTHR47453">
    <property type="entry name" value="PHOSPHOGLUCAN, WATER DIKINASE, CHLOROPLASTIC"/>
    <property type="match status" value="1"/>
</dbReference>
<dbReference type="Proteomes" id="UP000652761">
    <property type="component" value="Unassembled WGS sequence"/>
</dbReference>
<gene>
    <name evidence="2" type="ORF">Taro_028755</name>
</gene>
<dbReference type="AlphaFoldDB" id="A0A843VJF4"/>
<organism evidence="2 3">
    <name type="scientific">Colocasia esculenta</name>
    <name type="common">Wild taro</name>
    <name type="synonym">Arum esculentum</name>
    <dbReference type="NCBI Taxonomy" id="4460"/>
    <lineage>
        <taxon>Eukaryota</taxon>
        <taxon>Viridiplantae</taxon>
        <taxon>Streptophyta</taxon>
        <taxon>Embryophyta</taxon>
        <taxon>Tracheophyta</taxon>
        <taxon>Spermatophyta</taxon>
        <taxon>Magnoliopsida</taxon>
        <taxon>Liliopsida</taxon>
        <taxon>Araceae</taxon>
        <taxon>Aroideae</taxon>
        <taxon>Colocasieae</taxon>
        <taxon>Colocasia</taxon>
    </lineage>
</organism>
<proteinExistence type="predicted"/>
<dbReference type="OrthoDB" id="6123450at2759"/>
<feature type="region of interest" description="Disordered" evidence="1">
    <location>
        <begin position="1"/>
        <end position="25"/>
    </location>
</feature>
<evidence type="ECO:0000313" key="2">
    <source>
        <dbReference type="EMBL" id="MQL96085.1"/>
    </source>
</evidence>
<dbReference type="EMBL" id="NMUH01001873">
    <property type="protein sequence ID" value="MQL96085.1"/>
    <property type="molecule type" value="Genomic_DNA"/>
</dbReference>
<name>A0A843VJF4_COLES</name>
<evidence type="ECO:0000256" key="1">
    <source>
        <dbReference type="SAM" id="MobiDB-lite"/>
    </source>
</evidence>
<keyword evidence="3" id="KW-1185">Reference proteome</keyword>
<accession>A0A843VJF4</accession>
<comment type="caution">
    <text evidence="2">The sequence shown here is derived from an EMBL/GenBank/DDBJ whole genome shotgun (WGS) entry which is preliminary data.</text>
</comment>
<sequence>MTDVTGGAPSGSSPPAEARSSPKSGVVVASTVQSLDHLQHPVAIPRVVLGEPVGDRAEMKAWTAGEPGPVVDLRWQHCLWWVLRKVTRMPERERSLASFSIGNLEMLEESNQLSAECGVSVLMETLVSLADLREIIIKGLSSGLRNDAPDAAIAMRQKWRLCEIGLEDYSFVLLSRFLNELESMGGSPWLAQKIDSKNIEPWDNPLGALIIGIRHVGLSNWKLDECVAINSELLAWKEKGLQDREGNEDGKKIWSLRLKATLDRARRLTEEYSELLLQIFSDRVQV</sequence>
<evidence type="ECO:0000313" key="3">
    <source>
        <dbReference type="Proteomes" id="UP000652761"/>
    </source>
</evidence>